<comment type="catalytic activity">
    <reaction evidence="1">
        <text>Endotype eliminative cleavage of L-alpha-rhamnopyranosyl-(1-&gt;4)-alpha-D-galactopyranosyluronic acid bonds of rhamnogalacturonan I domains in ramified hairy regions of pectin leaving L-rhamnopyranose at the reducing end and 4-deoxy-4,5-unsaturated D-galactopyranosyluronic acid at the non-reducing end.</text>
        <dbReference type="EC" id="4.2.2.23"/>
    </reaction>
</comment>
<gene>
    <name evidence="14" type="ORF">VQ7734_01127</name>
</gene>
<comment type="similarity">
    <text evidence="3">Belongs to the polysaccharide lyase 4 family.</text>
</comment>
<dbReference type="InterPro" id="IPR029411">
    <property type="entry name" value="RG-lyase_III"/>
</dbReference>
<evidence type="ECO:0000256" key="1">
    <source>
        <dbReference type="ARBA" id="ARBA00001324"/>
    </source>
</evidence>
<evidence type="ECO:0000259" key="12">
    <source>
        <dbReference type="Pfam" id="PF14683"/>
    </source>
</evidence>
<keyword evidence="8" id="KW-0456">Lyase</keyword>
<feature type="domain" description="Rhamnogalacturonase B N-terminal" evidence="11">
    <location>
        <begin position="26"/>
        <end position="288"/>
    </location>
</feature>
<proteinExistence type="inferred from homology"/>
<reference evidence="15" key="1">
    <citation type="submission" date="2016-12" db="EMBL/GenBank/DDBJ databases">
        <authorList>
            <person name="Rodrigo-Torres L."/>
            <person name="Arahal R.D."/>
            <person name="Lucena T."/>
        </authorList>
    </citation>
    <scope>NUCLEOTIDE SEQUENCE [LARGE SCALE GENOMIC DNA]</scope>
</reference>
<evidence type="ECO:0000256" key="6">
    <source>
        <dbReference type="ARBA" id="ARBA00022729"/>
    </source>
</evidence>
<dbReference type="PANTHER" id="PTHR36574">
    <property type="entry name" value="RHAMNOGALACTURONATE LYASE-RELATED"/>
    <property type="match status" value="1"/>
</dbReference>
<keyword evidence="9" id="KW-0961">Cell wall biogenesis/degradation</keyword>
<dbReference type="InterPro" id="IPR008979">
    <property type="entry name" value="Galactose-bd-like_sf"/>
</dbReference>
<evidence type="ECO:0000256" key="3">
    <source>
        <dbReference type="ARBA" id="ARBA00010418"/>
    </source>
</evidence>
<dbReference type="GO" id="GO:0005576">
    <property type="term" value="C:extracellular region"/>
    <property type="evidence" value="ECO:0007669"/>
    <property type="project" value="UniProtKB-SubCell"/>
</dbReference>
<name>A0A1M7YS06_9VIBR</name>
<evidence type="ECO:0000313" key="14">
    <source>
        <dbReference type="EMBL" id="SHO55399.1"/>
    </source>
</evidence>
<dbReference type="OrthoDB" id="7169863at2"/>
<keyword evidence="5" id="KW-0964">Secreted</keyword>
<dbReference type="Gene3D" id="2.60.40.1120">
    <property type="entry name" value="Carboxypeptidase-like, regulatory domain"/>
    <property type="match status" value="1"/>
</dbReference>
<dbReference type="Pfam" id="PF14683">
    <property type="entry name" value="CBM-like"/>
    <property type="match status" value="1"/>
</dbReference>
<evidence type="ECO:0000256" key="10">
    <source>
        <dbReference type="SAM" id="SignalP"/>
    </source>
</evidence>
<keyword evidence="15" id="KW-1185">Reference proteome</keyword>
<feature type="domain" description="Rhamnogalacturonan lyase" evidence="13">
    <location>
        <begin position="295"/>
        <end position="369"/>
    </location>
</feature>
<evidence type="ECO:0000256" key="7">
    <source>
        <dbReference type="ARBA" id="ARBA00023157"/>
    </source>
</evidence>
<keyword evidence="6 10" id="KW-0732">Signal</keyword>
<dbReference type="PANTHER" id="PTHR36574:SF1">
    <property type="entry name" value="RHAMNOGALACTURONATE LYASE-RELATED"/>
    <property type="match status" value="1"/>
</dbReference>
<evidence type="ECO:0000256" key="9">
    <source>
        <dbReference type="ARBA" id="ARBA00023316"/>
    </source>
</evidence>
<dbReference type="Gene3D" id="2.60.120.260">
    <property type="entry name" value="Galactose-binding domain-like"/>
    <property type="match status" value="1"/>
</dbReference>
<dbReference type="InterPro" id="IPR029413">
    <property type="entry name" value="RG-lyase_II"/>
</dbReference>
<dbReference type="GO" id="GO:0102210">
    <property type="term" value="F:rhamnogalacturonan endolyase activity"/>
    <property type="evidence" value="ECO:0007669"/>
    <property type="project" value="UniProtKB-EC"/>
</dbReference>
<evidence type="ECO:0000256" key="4">
    <source>
        <dbReference type="ARBA" id="ARBA00012437"/>
    </source>
</evidence>
<evidence type="ECO:0000259" key="11">
    <source>
        <dbReference type="Pfam" id="PF09284"/>
    </source>
</evidence>
<dbReference type="SUPFAM" id="SSF74650">
    <property type="entry name" value="Galactose mutarotase-like"/>
    <property type="match status" value="1"/>
</dbReference>
<dbReference type="EMBL" id="FRFG01000014">
    <property type="protein sequence ID" value="SHO55399.1"/>
    <property type="molecule type" value="Genomic_DNA"/>
</dbReference>
<dbReference type="Proteomes" id="UP000184600">
    <property type="component" value="Unassembled WGS sequence"/>
</dbReference>
<feature type="domain" description="Rhamnogalacturonan lyase" evidence="12">
    <location>
        <begin position="385"/>
        <end position="553"/>
    </location>
</feature>
<dbReference type="AlphaFoldDB" id="A0A1M7YS06"/>
<dbReference type="GO" id="GO:0071555">
    <property type="term" value="P:cell wall organization"/>
    <property type="evidence" value="ECO:0007669"/>
    <property type="project" value="UniProtKB-KW"/>
</dbReference>
<evidence type="ECO:0000313" key="15">
    <source>
        <dbReference type="Proteomes" id="UP000184600"/>
    </source>
</evidence>
<evidence type="ECO:0000256" key="5">
    <source>
        <dbReference type="ARBA" id="ARBA00022525"/>
    </source>
</evidence>
<keyword evidence="7" id="KW-1015">Disulfide bond</keyword>
<dbReference type="GO" id="GO:0030246">
    <property type="term" value="F:carbohydrate binding"/>
    <property type="evidence" value="ECO:0007669"/>
    <property type="project" value="InterPro"/>
</dbReference>
<sequence length="555" mass="61324">MKLLSTTQSLICGLGIAFASSANAGFSLKTDSNFYTVDTNAGVVFSIRRTDNNSSTQSAGDIASLKINGKEFQNQSRGSQINAGFDWLYKNTSDVNVSASKIGSDYIKITVKAGKLTHYYMARKGYPDIYMATYFTSEPDVHNHVRYILRMKRDQLPDGPVPSDISKTKSTVEAKDIFSLSNGETRSKHYSNQRLKDWKYIGAKGNNVGIWVVRDDMEGSSGGPFYRSLLNQGTENDQEITYIINYAQAQTESYRSGILNHYTLVVNQGQAPSTDIDTSWFSKMGLSGYVADSKRGRVSGVGINNRNTDYDYTVGFSNSKAQYWADANVASGYFSKDHMLPGTYDMTIYKNELAVDKRQVKVTAGNTTVLNTISVDNDPGNDGVIWRIGKWDGSPQEFLNGSKLTTMHPSDVRLSDWDASNFIVGSSRTNSFPAYIWKDVNNGHVIYFRLNKSQREKAHTLRIGITDALSGGRPRISVNNWSSKIPAASEQPETRSLTTGSYRGNNTTFEYTIPASAWKTSDSEWNSLVVNVVSGMTSSGYLSPAVSVDAIDLLK</sequence>
<dbReference type="STRING" id="1117707.VQ7734_01127"/>
<dbReference type="InterPro" id="IPR013784">
    <property type="entry name" value="Carb-bd-like_fold"/>
</dbReference>
<dbReference type="CDD" id="cd10316">
    <property type="entry name" value="RGL4_M"/>
    <property type="match status" value="1"/>
</dbReference>
<dbReference type="InterPro" id="IPR011013">
    <property type="entry name" value="Gal_mutarotase_sf_dom"/>
</dbReference>
<feature type="chain" id="PRO_5012997785" description="rhamnogalacturonan endolyase" evidence="10">
    <location>
        <begin position="25"/>
        <end position="555"/>
    </location>
</feature>
<feature type="signal peptide" evidence="10">
    <location>
        <begin position="1"/>
        <end position="24"/>
    </location>
</feature>
<dbReference type="RefSeq" id="WP_073580362.1">
    <property type="nucleotide sequence ID" value="NZ_AP024898.1"/>
</dbReference>
<dbReference type="EC" id="4.2.2.23" evidence="4"/>
<dbReference type="Pfam" id="PF09284">
    <property type="entry name" value="RhgB_N"/>
    <property type="match status" value="1"/>
</dbReference>
<accession>A0A1M7YS06</accession>
<dbReference type="Gene3D" id="2.70.98.10">
    <property type="match status" value="1"/>
</dbReference>
<dbReference type="InterPro" id="IPR014718">
    <property type="entry name" value="GH-type_carb-bd"/>
</dbReference>
<dbReference type="SUPFAM" id="SSF49452">
    <property type="entry name" value="Starch-binding domain-like"/>
    <property type="match status" value="1"/>
</dbReference>
<dbReference type="CDD" id="cd10317">
    <property type="entry name" value="RGL4_C"/>
    <property type="match status" value="1"/>
</dbReference>
<evidence type="ECO:0000259" key="13">
    <source>
        <dbReference type="Pfam" id="PF14686"/>
    </source>
</evidence>
<dbReference type="InterPro" id="IPR015364">
    <property type="entry name" value="RhgB_N"/>
</dbReference>
<dbReference type="Pfam" id="PF14686">
    <property type="entry name" value="fn3_3"/>
    <property type="match status" value="1"/>
</dbReference>
<evidence type="ECO:0000256" key="2">
    <source>
        <dbReference type="ARBA" id="ARBA00004613"/>
    </source>
</evidence>
<comment type="subcellular location">
    <subcellularLocation>
        <location evidence="2">Secreted</location>
    </subcellularLocation>
</comment>
<evidence type="ECO:0000256" key="8">
    <source>
        <dbReference type="ARBA" id="ARBA00023239"/>
    </source>
</evidence>
<dbReference type="SUPFAM" id="SSF49785">
    <property type="entry name" value="Galactose-binding domain-like"/>
    <property type="match status" value="1"/>
</dbReference>
<organism evidence="14 15">
    <name type="scientific">Vibrio quintilis</name>
    <dbReference type="NCBI Taxonomy" id="1117707"/>
    <lineage>
        <taxon>Bacteria</taxon>
        <taxon>Pseudomonadati</taxon>
        <taxon>Pseudomonadota</taxon>
        <taxon>Gammaproteobacteria</taxon>
        <taxon>Vibrionales</taxon>
        <taxon>Vibrionaceae</taxon>
        <taxon>Vibrio</taxon>
    </lineage>
</organism>
<dbReference type="GO" id="GO:0045490">
    <property type="term" value="P:pectin catabolic process"/>
    <property type="evidence" value="ECO:0007669"/>
    <property type="project" value="TreeGrafter"/>
</dbReference>
<dbReference type="InterPro" id="IPR016590">
    <property type="entry name" value="Rhamnogalacturonase_B"/>
</dbReference>
<protein>
    <recommendedName>
        <fullName evidence="4">rhamnogalacturonan endolyase</fullName>
        <ecNumber evidence="4">4.2.2.23</ecNumber>
    </recommendedName>
</protein>